<dbReference type="SUPFAM" id="SSF51120">
    <property type="entry name" value="beta-Roll"/>
    <property type="match status" value="1"/>
</dbReference>
<feature type="non-terminal residue" evidence="3">
    <location>
        <position position="1457"/>
    </location>
</feature>
<dbReference type="RefSeq" id="WP_183942371.1">
    <property type="nucleotide sequence ID" value="NZ_JACIEA010000005.1"/>
</dbReference>
<comment type="caution">
    <text evidence="3">The sequence shown here is derived from an EMBL/GenBank/DDBJ whole genome shotgun (WGS) entry which is preliminary data.</text>
</comment>
<name>A0A840B6G3_9SPHN</name>
<dbReference type="Pfam" id="PF13205">
    <property type="entry name" value="Big_5"/>
    <property type="match status" value="1"/>
</dbReference>
<sequence>MATYTQYNPNSIISRAMFNFDVGGLLNFRLQGLVRVSVSDGFGFEINWSGQQIQNIQNIFSQISQFANISFTSLVDYDSTPTSSFAWPSDVGFYNASDINIYYYYYSNNNILGESGLATNTLNYVGSEGDIRINPIAPRFEGDLSFSDETKVKQVLLHEILHSLGLSHPHYPTPDTVTSDFSALVNVGFQKLGFRLNSPSDLNKEHFTIMSYDEQSTVSFQNAFTPMILDVIALQQAYGEGAGTHGAGDDVILAGTIGYRTYFDLGGNDTVDASLYNSGVYVNLGQSISSANHLVGVVMSVNDATTTILNDGSPDSLRWLYGEFENAIGSNAGDFIVGNDLSNYFYCALGNDYIFGGGGTDTAVFNASYSSCTISFNSASNDFTVIGPDGTDTLTDVEQFLFSDVMVLASQFFDVTAPTVLNFSPTDGVTGIAVGSNIVVTFSEAIARGTGTITLRSGSATGTAIESFDAATSSRLSLSGSTLTINPASDLATNTQYFLVFSSGNIKDAAGNIYTGTSTYDFTTIAARTNTAPVVVNGIADQASIEDTAWSYQVPAGTFSDVDGDTLTYSTTLGDGTSLPSWLSFNAGTRTFSGTPPLNFAGTLNLKVAASDGSANVSDTFVLSVTAVEDEATGSASVTGTAAEGGTVTASVSATDVDGSITGTTYQWQVSSNETTGWTDLSGATTASYAIASDQSQVGKYLRVIATTTDALGGTTTLTSAATEAIANVNDAPTGIFDIHVQKNITVSRTDNEFKVNISKFSVISPKISALVDGGWIISWTSYGQDGSEEGVYAQRYSSIGEKIGDEFKVNAYTNFRQQDATVAGLLDGGWIISWVSIGQDGDDYGIYAQRFDMYGGMVGEEFRVNTYTASMQDRPSVVALLDGGWLISWDSNGQDGSAYGVYGQRFDSFGARVDSEFRINSYTNSFQYDPSVAALSDGGWIVIWNSLGQDGSGWGIYGQKYKSSGIVEGPEFRVNSFTSGDQIQPSVAALSDGGWVVSWSSNNNQGLGNIYGQKYDSSGVKSGPEFQINSYVGNTQGNSSIIALTDGGWVVTWLSPSLDGSWRGVYSQRFDKLGVAVGGETKINTSTVYQFSIPSAAALSDGGWVVSWSFDGVYGHRYAADGSSTHTYTLLSFAAASYSDFSEDKVIYADAGLITDADGLGTVGWQWQRSGDGGATWSDISGATSSSYTLGDGDAGKLVRTKGTYTDGQGTVETVYSAASTPVINVNDAPVGFGVSISGSAAEDANLTATASVTSDADGLPNPLSFTYQWQSSSNGSTWSNIAGATSASFTPGDAEVAKQLRVITTYTDGQGTVETATSAATAAIANVNDAPVVVNAIADQTSAENAGWSYQVVSGAFSDADGGALTYSATLGDGTSLPSWLSFNAGTRTFSGTPPQDFAGTLNLKVTASDGSANVSDTFILTVAALDVVTGASGNDTLIGASRRVSKFTGGAGND</sequence>
<reference evidence="3 4" key="1">
    <citation type="submission" date="2020-08" db="EMBL/GenBank/DDBJ databases">
        <title>Genomic Encyclopedia of Type Strains, Phase IV (KMG-IV): sequencing the most valuable type-strain genomes for metagenomic binning, comparative biology and taxonomic classification.</title>
        <authorList>
            <person name="Goeker M."/>
        </authorList>
    </citation>
    <scope>NUCLEOTIDE SEQUENCE [LARGE SCALE GENOMIC DNA]</scope>
    <source>
        <strain evidence="3 4">DSM 29050</strain>
    </source>
</reference>
<dbReference type="InterPro" id="IPR013783">
    <property type="entry name" value="Ig-like_fold"/>
</dbReference>
<feature type="domain" description="Dystroglycan-type cadherin-like" evidence="2">
    <location>
        <begin position="1334"/>
        <end position="1432"/>
    </location>
</feature>
<dbReference type="GO" id="GO:0016020">
    <property type="term" value="C:membrane"/>
    <property type="evidence" value="ECO:0007669"/>
    <property type="project" value="InterPro"/>
</dbReference>
<gene>
    <name evidence="3" type="ORF">GGR91_002343</name>
</gene>
<evidence type="ECO:0000256" key="1">
    <source>
        <dbReference type="ARBA" id="ARBA00022729"/>
    </source>
</evidence>
<dbReference type="InterPro" id="IPR032812">
    <property type="entry name" value="SbsA_Ig"/>
</dbReference>
<dbReference type="Pfam" id="PF05345">
    <property type="entry name" value="He_PIG"/>
    <property type="match status" value="2"/>
</dbReference>
<dbReference type="GO" id="GO:0005509">
    <property type="term" value="F:calcium ion binding"/>
    <property type="evidence" value="ECO:0007669"/>
    <property type="project" value="InterPro"/>
</dbReference>
<protein>
    <submittedName>
        <fullName evidence="3">Methionine-rich copper-binding protein CopC</fullName>
    </submittedName>
</protein>
<evidence type="ECO:0000259" key="2">
    <source>
        <dbReference type="SMART" id="SM00736"/>
    </source>
</evidence>
<dbReference type="InterPro" id="IPR015919">
    <property type="entry name" value="Cadherin-like_sf"/>
</dbReference>
<keyword evidence="4" id="KW-1185">Reference proteome</keyword>
<accession>A0A840B6G3</accession>
<dbReference type="InterPro" id="IPR011049">
    <property type="entry name" value="Serralysin-like_metalloprot_C"/>
</dbReference>
<keyword evidence="1" id="KW-0732">Signal</keyword>
<dbReference type="Proteomes" id="UP000581447">
    <property type="component" value="Unassembled WGS sequence"/>
</dbReference>
<dbReference type="SMART" id="SM00736">
    <property type="entry name" value="CADG"/>
    <property type="match status" value="2"/>
</dbReference>
<dbReference type="GO" id="GO:0008237">
    <property type="term" value="F:metallopeptidase activity"/>
    <property type="evidence" value="ECO:0007669"/>
    <property type="project" value="InterPro"/>
</dbReference>
<dbReference type="Gene3D" id="2.60.40.2700">
    <property type="match status" value="3"/>
</dbReference>
<dbReference type="Gene3D" id="3.40.390.10">
    <property type="entry name" value="Collagenase (Catalytic Domain)"/>
    <property type="match status" value="1"/>
</dbReference>
<proteinExistence type="predicted"/>
<evidence type="ECO:0000313" key="3">
    <source>
        <dbReference type="EMBL" id="MBB3944074.1"/>
    </source>
</evidence>
<dbReference type="SUPFAM" id="SSF49313">
    <property type="entry name" value="Cadherin-like"/>
    <property type="match status" value="2"/>
</dbReference>
<dbReference type="Gene3D" id="2.150.10.10">
    <property type="entry name" value="Serralysin-like metalloprotease, C-terminal"/>
    <property type="match status" value="1"/>
</dbReference>
<evidence type="ECO:0000313" key="4">
    <source>
        <dbReference type="Proteomes" id="UP000581447"/>
    </source>
</evidence>
<feature type="domain" description="Dystroglycan-type cadherin-like" evidence="2">
    <location>
        <begin position="534"/>
        <end position="632"/>
    </location>
</feature>
<dbReference type="SUPFAM" id="SSF55486">
    <property type="entry name" value="Metalloproteases ('zincins'), catalytic domain"/>
    <property type="match status" value="1"/>
</dbReference>
<dbReference type="InterPro" id="IPR024079">
    <property type="entry name" value="MetalloPept_cat_dom_sf"/>
</dbReference>
<organism evidence="3 4">
    <name type="scientific">Sphingorhabdus rigui</name>
    <dbReference type="NCBI Taxonomy" id="1282858"/>
    <lineage>
        <taxon>Bacteria</taxon>
        <taxon>Pseudomonadati</taxon>
        <taxon>Pseudomonadota</taxon>
        <taxon>Alphaproteobacteria</taxon>
        <taxon>Sphingomonadales</taxon>
        <taxon>Sphingomonadaceae</taxon>
        <taxon>Sphingorhabdus</taxon>
    </lineage>
</organism>
<dbReference type="Gene3D" id="2.60.40.10">
    <property type="entry name" value="Immunoglobulins"/>
    <property type="match status" value="2"/>
</dbReference>
<dbReference type="EMBL" id="JACIEA010000005">
    <property type="protein sequence ID" value="MBB3944074.1"/>
    <property type="molecule type" value="Genomic_DNA"/>
</dbReference>
<dbReference type="InterPro" id="IPR006644">
    <property type="entry name" value="Cadg"/>
</dbReference>